<keyword evidence="6" id="KW-1185">Reference proteome</keyword>
<sequence length="817" mass="89870">MDNLFDWLIEKPLTSPNNEETTDKRVLARSQERDSNNSLDRTLDVLCELLLDPDPSSSKDSHREEELLPPIVVRAELLEEEEIATNTDAPEPSGDAESGAEIAVTRTLDSAPTPEVSSSSAPEATLSAADASAETAAPVDLTNDLKKLLALSLQPDKGQTNTGHSDRSTPSNRTDAFPAVESLETNSSVSNLSQLFASGEGGSLEERLTFLEQQTALINPLMPLISELMGFDLTVSHEHSIRVLTPIIDKIIENRARQDSKAMSMVLADLIPNAIAEEIQRSPREVAKALAPEVSLAIEEQIRLERNSIAKALGPEMGTAIQRQIECEREAMVDALYPVIGSTIAKYMADVIQTINHKVESALTLQGVQRKIQAKVQGVSEAELIFQESMPFSVRAIFLIHKASGLVISEYQPDDEERLESDMLAGMLTAIRSFVNDCITADGTTSELNEIEYDDSKILIEVAGYSYMAVIVRGDPSQAFLQEVEISFSFLLQRFSDSFAEFDGDPDTIPEDVPQQLEKLFEEGQKKQRNNSFPWSLIVLLIAGVAAIAIPWIVISRRAHAERQLREQVGRVLLTSPELSVYSITPEFDGDRLELSGRVPNDYLRAKAGELVSESFPELIVDNDIVAVDLPPDLEAAAMEVARITEVLNQLDGVAIASSYEQGHVELAGQVVEVRDLDKILGSLESIAGVSSVFSRIQLQESPVKMKFYYESGSVQLHPADRAEEIPKIAQFLAQYPEFDLMITGHSDKEGVWGENQRISLERAEAVKIALQQEGVDPRRLKVQGTTDLPPGIDSDDSLALSRCVRFELFRPIKVGT</sequence>
<feature type="region of interest" description="Disordered" evidence="2">
    <location>
        <begin position="153"/>
        <end position="175"/>
    </location>
</feature>
<name>A0ABT7BUZ1_9CYAN</name>
<keyword evidence="1 3" id="KW-0472">Membrane</keyword>
<feature type="compositionally biased region" description="Basic and acidic residues" evidence="2">
    <location>
        <begin position="21"/>
        <end position="35"/>
    </location>
</feature>
<dbReference type="Gene3D" id="3.30.1330.60">
    <property type="entry name" value="OmpA-like domain"/>
    <property type="match status" value="1"/>
</dbReference>
<feature type="region of interest" description="Disordered" evidence="2">
    <location>
        <begin position="109"/>
        <end position="131"/>
    </location>
</feature>
<feature type="transmembrane region" description="Helical" evidence="3">
    <location>
        <begin position="533"/>
        <end position="555"/>
    </location>
</feature>
<reference evidence="5 6" key="1">
    <citation type="submission" date="2023-01" db="EMBL/GenBank/DDBJ databases">
        <title>Novel diversity within Roseofilum (Cyanobacteria; Desertifilaceae) from marine benthic mats with descriptions of four novel species.</title>
        <authorList>
            <person name="Wang Y."/>
            <person name="Berthold D.E."/>
            <person name="Hu J."/>
            <person name="Lefler F.W."/>
            <person name="Laughinghouse H.D. IV."/>
        </authorList>
    </citation>
    <scope>NUCLEOTIDE SEQUENCE [LARGE SCALE GENOMIC DNA]</scope>
    <source>
        <strain evidence="5 6">BLCC-M143</strain>
    </source>
</reference>
<dbReference type="SUPFAM" id="SSF103088">
    <property type="entry name" value="OmpA-like"/>
    <property type="match status" value="1"/>
</dbReference>
<proteinExistence type="predicted"/>
<evidence type="ECO:0000256" key="3">
    <source>
        <dbReference type="SAM" id="Phobius"/>
    </source>
</evidence>
<comment type="caution">
    <text evidence="5">The sequence shown here is derived from an EMBL/GenBank/DDBJ whole genome shotgun (WGS) entry which is preliminary data.</text>
</comment>
<keyword evidence="3" id="KW-0812">Transmembrane</keyword>
<feature type="compositionally biased region" description="Polar residues" evidence="2">
    <location>
        <begin position="109"/>
        <end position="120"/>
    </location>
</feature>
<evidence type="ECO:0000256" key="1">
    <source>
        <dbReference type="PROSITE-ProRule" id="PRU00473"/>
    </source>
</evidence>
<dbReference type="PANTHER" id="PTHR30329:SF20">
    <property type="entry name" value="EXPORTED PROTEIN"/>
    <property type="match status" value="1"/>
</dbReference>
<feature type="compositionally biased region" description="Low complexity" evidence="2">
    <location>
        <begin position="121"/>
        <end position="131"/>
    </location>
</feature>
<dbReference type="Pfam" id="PF00691">
    <property type="entry name" value="OmpA"/>
    <property type="match status" value="1"/>
</dbReference>
<evidence type="ECO:0000313" key="5">
    <source>
        <dbReference type="EMBL" id="MDJ1182093.1"/>
    </source>
</evidence>
<accession>A0ABT7BUZ1</accession>
<keyword evidence="3" id="KW-1133">Transmembrane helix</keyword>
<evidence type="ECO:0000256" key="2">
    <source>
        <dbReference type="SAM" id="MobiDB-lite"/>
    </source>
</evidence>
<dbReference type="PANTHER" id="PTHR30329">
    <property type="entry name" value="STATOR ELEMENT OF FLAGELLAR MOTOR COMPLEX"/>
    <property type="match status" value="1"/>
</dbReference>
<dbReference type="EMBL" id="JAQOSQ010000002">
    <property type="protein sequence ID" value="MDJ1182093.1"/>
    <property type="molecule type" value="Genomic_DNA"/>
</dbReference>
<dbReference type="InterPro" id="IPR050330">
    <property type="entry name" value="Bact_OuterMem_StrucFunc"/>
</dbReference>
<protein>
    <submittedName>
        <fullName evidence="5">OmpA family protein</fullName>
    </submittedName>
</protein>
<gene>
    <name evidence="5" type="ORF">PMH09_02695</name>
</gene>
<evidence type="ECO:0000313" key="6">
    <source>
        <dbReference type="Proteomes" id="UP001232992"/>
    </source>
</evidence>
<dbReference type="Proteomes" id="UP001232992">
    <property type="component" value="Unassembled WGS sequence"/>
</dbReference>
<dbReference type="CDD" id="cd07185">
    <property type="entry name" value="OmpA_C-like"/>
    <property type="match status" value="1"/>
</dbReference>
<dbReference type="Gene3D" id="3.40.1520.20">
    <property type="match status" value="1"/>
</dbReference>
<organism evidence="5 6">
    <name type="scientific">Roseofilum casamattae BLCC-M143</name>
    <dbReference type="NCBI Taxonomy" id="3022442"/>
    <lineage>
        <taxon>Bacteria</taxon>
        <taxon>Bacillati</taxon>
        <taxon>Cyanobacteriota</taxon>
        <taxon>Cyanophyceae</taxon>
        <taxon>Desertifilales</taxon>
        <taxon>Desertifilaceae</taxon>
        <taxon>Roseofilum</taxon>
        <taxon>Roseofilum casamattae</taxon>
    </lineage>
</organism>
<dbReference type="InterPro" id="IPR006665">
    <property type="entry name" value="OmpA-like"/>
</dbReference>
<feature type="compositionally biased region" description="Polar residues" evidence="2">
    <location>
        <begin position="157"/>
        <end position="174"/>
    </location>
</feature>
<dbReference type="InterPro" id="IPR036737">
    <property type="entry name" value="OmpA-like_sf"/>
</dbReference>
<feature type="region of interest" description="Disordered" evidence="2">
    <location>
        <begin position="9"/>
        <end position="40"/>
    </location>
</feature>
<feature type="domain" description="OmpA-like" evidence="4">
    <location>
        <begin position="697"/>
        <end position="815"/>
    </location>
</feature>
<evidence type="ECO:0000259" key="4">
    <source>
        <dbReference type="PROSITE" id="PS51123"/>
    </source>
</evidence>
<dbReference type="PROSITE" id="PS51123">
    <property type="entry name" value="OMPA_2"/>
    <property type="match status" value="1"/>
</dbReference>